<sequence length="1367" mass="143173">MDRPAADRARQGVTAWVRGAGRGMRRAGPIAILAFVAASTIAPVAAVALQLPAAFAAALGQLGGIGVGVLTDTLTKTAGRFRGRPEPSEEEWRAAIAAALQPLLATDDETGRALRAELGRLLQAVDAVGTALTAVDADDAEWRDELVTAFTVLGADVAELRWMVTDSRRVLDEVRDRLAVQSVELHQRLDGIRRQLIAYAQLRSSVPAAVSEAPAGDAVCPYPGLSSFQPEDAPWFHGRDRETALLLGRLAEQRVGGPPLIVTGVSGAGKSSLLRAGLLPAIAAGGLGAEATAWPWVLMTPGEHPLAELSLRIAALTATGTSTDGRQAVIRRLTAEGQRPIIVVDQFEELFTRCADPRERVAFAAALAEAAPALVVVGVRADFYAACTELAPLDRMLAAGMTVVEPLGDDELRRAVTGPAARAGLEVEPGLTELLLRDLTAPGTPGRRYEPGTLPLLAHALRATWDRREGTRLTVAGYQATGGIHRAVAETAERIYLGLDPGARDRLRTAMLGLVTIAEGGTPVRRRGPRGVIDAEVLRLLVSARLLTAGDDTVEISHEALLTSWPRLAGWLATAREELLLRQRLGDAATDWHASGRDPDLLLRGARLAAARELTNAAPAGEPDVYREYLAASAVAAESAEVARRRRTHRLRALAAGLGVALLLAVAGVVVAVDQGLGAQQRRREAVSRQYAAESLTALGGDDLTAMRRAVDAWHESPTAEARGALLSAQMTSAAGTLGTGFGGPAAAVSPDGSRIAIGRADGHVELWDTATLTRIGPDLVAAAGQVVLSVAFSPDGRYLAVSVPVADGVQIWEVPAGTLLRRLPALGAVAWLPRTWQPGTNTLLALRIDAADGNELSAWDAATGRRTLSFPIGDLVPFDLAVSPDGVYAAVADAQRGAAVWRLRDGARMTAVPGAVRVALAADGVLVTNGQDGVIRTWRVDGGAQLGTLTDPGRFRSPDPLVITPTNRLLTFGTDQRAHLNSWSLPDGLENRGFVGFTGAPNAVAISANGRVVVVSGAEAPTAVFRRGDNWIFHPEPVVDAAADPAGPRVASVSRDGTLTITDTDTRDPVRTEETGLPAHDLRYAPDGTMAISTTDGRVQVRAPDGRVRGELTVGRPDRFGTPVQIEFSPDGTMLAATGSGPPDEDGFSTGLALLFDTATLRERGTLDIGGENAVDVVFSPDGGTVSAVVNVTGAVGRPTAARVHTWRTSDLAPVSVHPVGTRQIIDADRSPDGRHLAVGGVDRRIEIYAGDGGGPARSFGTHPGMIRAIAYSPDGRTLATATDVDNTIRLWDVATGTLIAQLTGHVNLIYSITFRSPGLLLTASADNTAGLWQLDPAGALTSVCDVLVPAERAAARPRPAGCPGS</sequence>
<keyword evidence="1 3" id="KW-0853">WD repeat</keyword>
<dbReference type="InterPro" id="IPR011047">
    <property type="entry name" value="Quinoprotein_ADH-like_sf"/>
</dbReference>
<keyword evidence="2" id="KW-0677">Repeat</keyword>
<dbReference type="InterPro" id="IPR049052">
    <property type="entry name" value="nSTAND1"/>
</dbReference>
<keyword evidence="4" id="KW-0812">Transmembrane</keyword>
<dbReference type="SMART" id="SM00320">
    <property type="entry name" value="WD40"/>
    <property type="match status" value="9"/>
</dbReference>
<proteinExistence type="predicted"/>
<dbReference type="PANTHER" id="PTHR19879">
    <property type="entry name" value="TRANSCRIPTION INITIATION FACTOR TFIID"/>
    <property type="match status" value="1"/>
</dbReference>
<dbReference type="Proteomes" id="UP001183643">
    <property type="component" value="Unassembled WGS sequence"/>
</dbReference>
<dbReference type="PANTHER" id="PTHR19879:SF9">
    <property type="entry name" value="TRANSCRIPTION INITIATION FACTOR TFIID SUBUNIT 5"/>
    <property type="match status" value="1"/>
</dbReference>
<dbReference type="PROSITE" id="PS00678">
    <property type="entry name" value="WD_REPEATS_1"/>
    <property type="match status" value="1"/>
</dbReference>
<dbReference type="Pfam" id="PF20703">
    <property type="entry name" value="nSTAND1"/>
    <property type="match status" value="1"/>
</dbReference>
<feature type="domain" description="Novel STAND NTPase 1" evidence="5">
    <location>
        <begin position="221"/>
        <end position="600"/>
    </location>
</feature>
<feature type="repeat" description="WD" evidence="3">
    <location>
        <begin position="1304"/>
        <end position="1344"/>
    </location>
</feature>
<evidence type="ECO:0000256" key="4">
    <source>
        <dbReference type="SAM" id="Phobius"/>
    </source>
</evidence>
<dbReference type="Gene3D" id="2.130.10.10">
    <property type="entry name" value="YVTN repeat-like/Quinoprotein amine dehydrogenase"/>
    <property type="match status" value="4"/>
</dbReference>
<dbReference type="InterPro" id="IPR015943">
    <property type="entry name" value="WD40/YVTN_repeat-like_dom_sf"/>
</dbReference>
<keyword evidence="7" id="KW-1185">Reference proteome</keyword>
<keyword evidence="4" id="KW-1133">Transmembrane helix</keyword>
<evidence type="ECO:0000256" key="1">
    <source>
        <dbReference type="ARBA" id="ARBA00022574"/>
    </source>
</evidence>
<dbReference type="PROSITE" id="PS50082">
    <property type="entry name" value="WD_REPEATS_2"/>
    <property type="match status" value="2"/>
</dbReference>
<dbReference type="Pfam" id="PF00400">
    <property type="entry name" value="WD40"/>
    <property type="match status" value="2"/>
</dbReference>
<comment type="caution">
    <text evidence="6">The sequence shown here is derived from an EMBL/GenBank/DDBJ whole genome shotgun (WGS) entry which is preliminary data.</text>
</comment>
<dbReference type="RefSeq" id="WP_310366649.1">
    <property type="nucleotide sequence ID" value="NZ_JAVDYB010000001.1"/>
</dbReference>
<feature type="transmembrane region" description="Helical" evidence="4">
    <location>
        <begin position="653"/>
        <end position="673"/>
    </location>
</feature>
<organism evidence="6 7">
    <name type="scientific">Catenuloplanes atrovinosus</name>
    <dbReference type="NCBI Taxonomy" id="137266"/>
    <lineage>
        <taxon>Bacteria</taxon>
        <taxon>Bacillati</taxon>
        <taxon>Actinomycetota</taxon>
        <taxon>Actinomycetes</taxon>
        <taxon>Micromonosporales</taxon>
        <taxon>Micromonosporaceae</taxon>
        <taxon>Catenuloplanes</taxon>
    </lineage>
</organism>
<evidence type="ECO:0000256" key="2">
    <source>
        <dbReference type="ARBA" id="ARBA00022737"/>
    </source>
</evidence>
<reference evidence="6" key="1">
    <citation type="submission" date="2023-07" db="EMBL/GenBank/DDBJ databases">
        <title>Sequencing the genomes of 1000 actinobacteria strains.</title>
        <authorList>
            <person name="Klenk H.-P."/>
        </authorList>
    </citation>
    <scope>NUCLEOTIDE SEQUENCE</scope>
    <source>
        <strain evidence="6">DSM 44707</strain>
    </source>
</reference>
<accession>A0AAE3YKN2</accession>
<evidence type="ECO:0000313" key="7">
    <source>
        <dbReference type="Proteomes" id="UP001183643"/>
    </source>
</evidence>
<dbReference type="InterPro" id="IPR001680">
    <property type="entry name" value="WD40_rpt"/>
</dbReference>
<feature type="transmembrane region" description="Helical" evidence="4">
    <location>
        <begin position="55"/>
        <end position="74"/>
    </location>
</feature>
<dbReference type="SUPFAM" id="SSF52540">
    <property type="entry name" value="P-loop containing nucleoside triphosphate hydrolases"/>
    <property type="match status" value="1"/>
</dbReference>
<dbReference type="SUPFAM" id="SSF50998">
    <property type="entry name" value="Quinoprotein alcohol dehydrogenase-like"/>
    <property type="match status" value="2"/>
</dbReference>
<dbReference type="PROSITE" id="PS50294">
    <property type="entry name" value="WD_REPEATS_REGION"/>
    <property type="match status" value="1"/>
</dbReference>
<dbReference type="InterPro" id="IPR019775">
    <property type="entry name" value="WD40_repeat_CS"/>
</dbReference>
<keyword evidence="4" id="KW-0472">Membrane</keyword>
<feature type="repeat" description="WD" evidence="3">
    <location>
        <begin position="1261"/>
        <end position="1303"/>
    </location>
</feature>
<name>A0AAE3YKN2_9ACTN</name>
<feature type="transmembrane region" description="Helical" evidence="4">
    <location>
        <begin position="30"/>
        <end position="49"/>
    </location>
</feature>
<dbReference type="InterPro" id="IPR027417">
    <property type="entry name" value="P-loop_NTPase"/>
</dbReference>
<evidence type="ECO:0000256" key="3">
    <source>
        <dbReference type="PROSITE-ProRule" id="PRU00221"/>
    </source>
</evidence>
<evidence type="ECO:0000313" key="6">
    <source>
        <dbReference type="EMBL" id="MDR7275554.1"/>
    </source>
</evidence>
<evidence type="ECO:0000259" key="5">
    <source>
        <dbReference type="Pfam" id="PF20703"/>
    </source>
</evidence>
<dbReference type="EMBL" id="JAVDYB010000001">
    <property type="protein sequence ID" value="MDR7275554.1"/>
    <property type="molecule type" value="Genomic_DNA"/>
</dbReference>
<gene>
    <name evidence="6" type="ORF">J2S41_002332</name>
</gene>
<protein>
    <submittedName>
        <fullName evidence="6">WD40 repeat protein</fullName>
    </submittedName>
</protein>